<evidence type="ECO:0000256" key="11">
    <source>
        <dbReference type="SAM" id="SignalP"/>
    </source>
</evidence>
<reference evidence="13" key="1">
    <citation type="journal article" date="2020" name="Stud. Mycol.">
        <title>101 Dothideomycetes genomes: a test case for predicting lifestyles and emergence of pathogens.</title>
        <authorList>
            <person name="Haridas S."/>
            <person name="Albert R."/>
            <person name="Binder M."/>
            <person name="Bloem J."/>
            <person name="Labutti K."/>
            <person name="Salamov A."/>
            <person name="Andreopoulos B."/>
            <person name="Baker S."/>
            <person name="Barry K."/>
            <person name="Bills G."/>
            <person name="Bluhm B."/>
            <person name="Cannon C."/>
            <person name="Castanera R."/>
            <person name="Culley D."/>
            <person name="Daum C."/>
            <person name="Ezra D."/>
            <person name="Gonzalez J."/>
            <person name="Henrissat B."/>
            <person name="Kuo A."/>
            <person name="Liang C."/>
            <person name="Lipzen A."/>
            <person name="Lutzoni F."/>
            <person name="Magnuson J."/>
            <person name="Mondo S."/>
            <person name="Nolan M."/>
            <person name="Ohm R."/>
            <person name="Pangilinan J."/>
            <person name="Park H.-J."/>
            <person name="Ramirez L."/>
            <person name="Alfaro M."/>
            <person name="Sun H."/>
            <person name="Tritt A."/>
            <person name="Yoshinaga Y."/>
            <person name="Zwiers L.-H."/>
            <person name="Turgeon B."/>
            <person name="Goodwin S."/>
            <person name="Spatafora J."/>
            <person name="Crous P."/>
            <person name="Grigoriev I."/>
        </authorList>
    </citation>
    <scope>NUCLEOTIDE SEQUENCE</scope>
    <source>
        <strain evidence="13">CBS 207.26</strain>
    </source>
</reference>
<dbReference type="SUPFAM" id="SSF48056">
    <property type="entry name" value="Di-copper centre-containing domain"/>
    <property type="match status" value="1"/>
</dbReference>
<name>A0A6A6E2R4_9PEZI</name>
<keyword evidence="5" id="KW-0560">Oxidoreductase</keyword>
<feature type="chain" id="PRO_5025569312" description="tyrosinase" evidence="11">
    <location>
        <begin position="22"/>
        <end position="560"/>
    </location>
</feature>
<dbReference type="GO" id="GO:0004503">
    <property type="term" value="F:tyrosinase activity"/>
    <property type="evidence" value="ECO:0007669"/>
    <property type="project" value="UniProtKB-EC"/>
</dbReference>
<evidence type="ECO:0000256" key="8">
    <source>
        <dbReference type="ARBA" id="ARBA00023101"/>
    </source>
</evidence>
<keyword evidence="4" id="KW-0479">Metal-binding</keyword>
<evidence type="ECO:0000256" key="9">
    <source>
        <dbReference type="ARBA" id="ARBA00048233"/>
    </source>
</evidence>
<gene>
    <name evidence="13" type="ORF">K469DRAFT_578144</name>
</gene>
<evidence type="ECO:0000256" key="2">
    <source>
        <dbReference type="ARBA" id="ARBA00009928"/>
    </source>
</evidence>
<evidence type="ECO:0000259" key="12">
    <source>
        <dbReference type="PROSITE" id="PS00498"/>
    </source>
</evidence>
<dbReference type="Pfam" id="PF18132">
    <property type="entry name" value="Tyrosinase_C"/>
    <property type="match status" value="1"/>
</dbReference>
<comment type="similarity">
    <text evidence="2">Belongs to the tyrosinase family.</text>
</comment>
<dbReference type="Pfam" id="PF00264">
    <property type="entry name" value="Tyrosinase"/>
    <property type="match status" value="1"/>
</dbReference>
<evidence type="ECO:0000256" key="5">
    <source>
        <dbReference type="ARBA" id="ARBA00023002"/>
    </source>
</evidence>
<evidence type="ECO:0000313" key="14">
    <source>
        <dbReference type="Proteomes" id="UP000800200"/>
    </source>
</evidence>
<dbReference type="OrthoDB" id="6132182at2759"/>
<dbReference type="InterPro" id="IPR008922">
    <property type="entry name" value="Di-copper_centre_dom_sf"/>
</dbReference>
<sequence length="560" mass="61517">MVVLTRSLLPLTSLLVSSVTASPIGESFVKKIARQDGSFYAITGVNTGTVEPRLEIRELKQQPEAWNLFLLALQRFKAMDQSDKISFFQIAGIHGEPLIPWDGVQATGDASVGYCPHGSNLFGTWHKPYLAVFEQVLNLKAQEIAAEFPAGPTRDAYVNAASKLRLPFWDWALPRPSNEKILTPLLSDPTAEVTYPNGTTATIVNPLAGYTFHPLVPSDFGYPWSLWTHTARNPRTNTNPSLPDNIDGVESFLVGTYNGIRNTLYQILTQYQTFNQFSNTGSEQTEIGTLEGIHNIIHGSFGSGHMGYPAVAAFDPIFWLHHCNVDRIMNIFQAIYPDTFVTAHEQFGATYMNEPGDVWDAETPLAPFHSSTSGDFWTSNSARPIPVFGSTYPELVDNPSNDTIKERINALYAPAVTSLKKRQAGAEHKPRAYLAVIEAPFALDGTFSVDVFIGDITTDGANWPTDPNFVGAQTMLAKPGLTSNAVVKGSVVLTEALQKKYDAGSLKSLDVDAVVEYLKTQLHWRVEKVRLLPLLCSPMPVLTGICNRIGKSLLASRCPI</sequence>
<dbReference type="PANTHER" id="PTHR11474">
    <property type="entry name" value="TYROSINASE FAMILY MEMBER"/>
    <property type="match status" value="1"/>
</dbReference>
<dbReference type="GO" id="GO:0042438">
    <property type="term" value="P:melanin biosynthetic process"/>
    <property type="evidence" value="ECO:0007669"/>
    <property type="project" value="UniProtKB-KW"/>
</dbReference>
<keyword evidence="11" id="KW-0732">Signal</keyword>
<dbReference type="Proteomes" id="UP000800200">
    <property type="component" value="Unassembled WGS sequence"/>
</dbReference>
<keyword evidence="14" id="KW-1185">Reference proteome</keyword>
<comment type="cofactor">
    <cofactor evidence="1">
        <name>Cu(2+)</name>
        <dbReference type="ChEBI" id="CHEBI:29036"/>
    </cofactor>
</comment>
<dbReference type="InterPro" id="IPR002227">
    <property type="entry name" value="Tyrosinase_Cu-bd"/>
</dbReference>
<dbReference type="GO" id="GO:0046872">
    <property type="term" value="F:metal ion binding"/>
    <property type="evidence" value="ECO:0007669"/>
    <property type="project" value="UniProtKB-KW"/>
</dbReference>
<dbReference type="EMBL" id="ML994636">
    <property type="protein sequence ID" value="KAF2184778.1"/>
    <property type="molecule type" value="Genomic_DNA"/>
</dbReference>
<keyword evidence="8" id="KW-0470">Melanin biosynthesis</keyword>
<comment type="catalytic activity">
    <reaction evidence="9">
        <text>2 L-dopa + O2 = 2 L-dopaquinone + 2 H2O</text>
        <dbReference type="Rhea" id="RHEA:34287"/>
        <dbReference type="ChEBI" id="CHEBI:15377"/>
        <dbReference type="ChEBI" id="CHEBI:15379"/>
        <dbReference type="ChEBI" id="CHEBI:57504"/>
        <dbReference type="ChEBI" id="CHEBI:57924"/>
        <dbReference type="EC" id="1.14.18.1"/>
    </reaction>
</comment>
<comment type="catalytic activity">
    <reaction evidence="10">
        <text>L-tyrosine + O2 = L-dopaquinone + H2O</text>
        <dbReference type="Rhea" id="RHEA:18117"/>
        <dbReference type="ChEBI" id="CHEBI:15377"/>
        <dbReference type="ChEBI" id="CHEBI:15379"/>
        <dbReference type="ChEBI" id="CHEBI:57924"/>
        <dbReference type="ChEBI" id="CHEBI:58315"/>
        <dbReference type="EC" id="1.14.18.1"/>
    </reaction>
</comment>
<feature type="domain" description="Tyrosinase copper-binding" evidence="12">
    <location>
        <begin position="315"/>
        <end position="326"/>
    </location>
</feature>
<protein>
    <recommendedName>
        <fullName evidence="3">tyrosinase</fullName>
        <ecNumber evidence="3">1.14.18.1</ecNumber>
    </recommendedName>
</protein>
<dbReference type="PRINTS" id="PR00092">
    <property type="entry name" value="TYROSINASE"/>
</dbReference>
<dbReference type="PANTHER" id="PTHR11474:SF76">
    <property type="entry name" value="SHKT DOMAIN-CONTAINING PROTEIN"/>
    <property type="match status" value="1"/>
</dbReference>
<dbReference type="AlphaFoldDB" id="A0A6A6E2R4"/>
<evidence type="ECO:0000256" key="7">
    <source>
        <dbReference type="ARBA" id="ARBA00023033"/>
    </source>
</evidence>
<evidence type="ECO:0000256" key="10">
    <source>
        <dbReference type="ARBA" id="ARBA00048881"/>
    </source>
</evidence>
<evidence type="ECO:0000313" key="13">
    <source>
        <dbReference type="EMBL" id="KAF2184778.1"/>
    </source>
</evidence>
<dbReference type="InterPro" id="IPR050316">
    <property type="entry name" value="Tyrosinase/Hemocyanin"/>
</dbReference>
<dbReference type="PROSITE" id="PS00498">
    <property type="entry name" value="TYROSINASE_2"/>
    <property type="match status" value="1"/>
</dbReference>
<evidence type="ECO:0000256" key="6">
    <source>
        <dbReference type="ARBA" id="ARBA00023008"/>
    </source>
</evidence>
<organism evidence="13 14">
    <name type="scientific">Zopfia rhizophila CBS 207.26</name>
    <dbReference type="NCBI Taxonomy" id="1314779"/>
    <lineage>
        <taxon>Eukaryota</taxon>
        <taxon>Fungi</taxon>
        <taxon>Dikarya</taxon>
        <taxon>Ascomycota</taxon>
        <taxon>Pezizomycotina</taxon>
        <taxon>Dothideomycetes</taxon>
        <taxon>Dothideomycetes incertae sedis</taxon>
        <taxon>Zopfiaceae</taxon>
        <taxon>Zopfia</taxon>
    </lineage>
</organism>
<evidence type="ECO:0000256" key="4">
    <source>
        <dbReference type="ARBA" id="ARBA00022723"/>
    </source>
</evidence>
<dbReference type="EC" id="1.14.18.1" evidence="3"/>
<keyword evidence="6" id="KW-0186">Copper</keyword>
<dbReference type="InterPro" id="IPR041640">
    <property type="entry name" value="Tyrosinase_C"/>
</dbReference>
<dbReference type="Gene3D" id="1.10.1280.10">
    <property type="entry name" value="Di-copper center containing domain from catechol oxidase"/>
    <property type="match status" value="1"/>
</dbReference>
<feature type="signal peptide" evidence="11">
    <location>
        <begin position="1"/>
        <end position="21"/>
    </location>
</feature>
<proteinExistence type="inferred from homology"/>
<evidence type="ECO:0000256" key="1">
    <source>
        <dbReference type="ARBA" id="ARBA00001973"/>
    </source>
</evidence>
<accession>A0A6A6E2R4</accession>
<keyword evidence="7" id="KW-0503">Monooxygenase</keyword>
<evidence type="ECO:0000256" key="3">
    <source>
        <dbReference type="ARBA" id="ARBA00011906"/>
    </source>
</evidence>